<evidence type="ECO:0000256" key="1">
    <source>
        <dbReference type="SAM" id="Coils"/>
    </source>
</evidence>
<dbReference type="PANTHER" id="PTHR38394">
    <property type="entry name" value="NEUROFILAMENT LIGHT PROTEIN"/>
    <property type="match status" value="1"/>
</dbReference>
<name>A0A835PBI4_VANPL</name>
<feature type="coiled-coil region" evidence="1">
    <location>
        <begin position="187"/>
        <end position="221"/>
    </location>
</feature>
<dbReference type="PANTHER" id="PTHR38394:SF1">
    <property type="entry name" value="NEUROFILAMENT LIGHT PROTEIN"/>
    <property type="match status" value="1"/>
</dbReference>
<gene>
    <name evidence="2" type="ORF">HPP92_026844</name>
</gene>
<organism evidence="2 3">
    <name type="scientific">Vanilla planifolia</name>
    <name type="common">Vanilla</name>
    <dbReference type="NCBI Taxonomy" id="51239"/>
    <lineage>
        <taxon>Eukaryota</taxon>
        <taxon>Viridiplantae</taxon>
        <taxon>Streptophyta</taxon>
        <taxon>Embryophyta</taxon>
        <taxon>Tracheophyta</taxon>
        <taxon>Spermatophyta</taxon>
        <taxon>Magnoliopsida</taxon>
        <taxon>Liliopsida</taxon>
        <taxon>Asparagales</taxon>
        <taxon>Orchidaceae</taxon>
        <taxon>Vanilloideae</taxon>
        <taxon>Vanilleae</taxon>
        <taxon>Vanilla</taxon>
    </lineage>
</organism>
<protein>
    <submittedName>
        <fullName evidence="2">Uncharacterized protein</fullName>
    </submittedName>
</protein>
<accession>A0A835PBI4</accession>
<feature type="coiled-coil region" evidence="1">
    <location>
        <begin position="248"/>
        <end position="296"/>
    </location>
</feature>
<dbReference type="EMBL" id="JADCNL010000099">
    <property type="protein sequence ID" value="KAG0450620.1"/>
    <property type="molecule type" value="Genomic_DNA"/>
</dbReference>
<sequence length="398" mass="44380">MELYEMSKLELDIEADLFSDARQALDGSIEDLVKDDRKEIQELMTKRITLTKELDELQKLVRLKEEEIAKKDAQILEVESKVSGVASEFEGIRSHVGIMQDGLNSALSRLNCERDALTSKKKEIDEFSALAEQKFSKLTEIASATLKEARASQDLVGMRKSLASSVLKSIEDKLQLLRTEERISEEIQLLQKQISAARILLQELSSTRISIQQNMESLKQRIAFIDRRGPELEAEKKVAAASRNFKEAGRISAEAKTLSSEKENLLNELNKAVRGLEKLEGDMKGTIAKMQEHEVLVSQKEEEAAVAGFKRLQLVSIAARAERLAALKLGDSEEGELLLKEAEAAEERARELGQIYNLNMDNFETMSEHVVSVALITTCSGEQLAEIAASFKPSIADT</sequence>
<dbReference type="AlphaFoldDB" id="A0A835PBI4"/>
<evidence type="ECO:0000313" key="3">
    <source>
        <dbReference type="Proteomes" id="UP000636800"/>
    </source>
</evidence>
<feature type="coiled-coil region" evidence="1">
    <location>
        <begin position="40"/>
        <end position="74"/>
    </location>
</feature>
<dbReference type="OrthoDB" id="185373at2759"/>
<evidence type="ECO:0000313" key="2">
    <source>
        <dbReference type="EMBL" id="KAG0450620.1"/>
    </source>
</evidence>
<keyword evidence="3" id="KW-1185">Reference proteome</keyword>
<reference evidence="2 3" key="1">
    <citation type="journal article" date="2020" name="Nat. Food">
        <title>A phased Vanilla planifolia genome enables genetic improvement of flavour and production.</title>
        <authorList>
            <person name="Hasing T."/>
            <person name="Tang H."/>
            <person name="Brym M."/>
            <person name="Khazi F."/>
            <person name="Huang T."/>
            <person name="Chambers A.H."/>
        </authorList>
    </citation>
    <scope>NUCLEOTIDE SEQUENCE [LARGE SCALE GENOMIC DNA]</scope>
    <source>
        <tissue evidence="2">Leaf</tissue>
    </source>
</reference>
<dbReference type="Proteomes" id="UP000636800">
    <property type="component" value="Unassembled WGS sequence"/>
</dbReference>
<comment type="caution">
    <text evidence="2">The sequence shown here is derived from an EMBL/GenBank/DDBJ whole genome shotgun (WGS) entry which is preliminary data.</text>
</comment>
<proteinExistence type="predicted"/>
<keyword evidence="1" id="KW-0175">Coiled coil</keyword>